<dbReference type="InterPro" id="IPR050415">
    <property type="entry name" value="MRET"/>
</dbReference>
<dbReference type="PROSITE" id="PS51384">
    <property type="entry name" value="FAD_FR"/>
    <property type="match status" value="1"/>
</dbReference>
<organism evidence="5 6">
    <name type="scientific">Nitrincola iocasae</name>
    <dbReference type="NCBI Taxonomy" id="2614693"/>
    <lineage>
        <taxon>Bacteria</taxon>
        <taxon>Pseudomonadati</taxon>
        <taxon>Pseudomonadota</taxon>
        <taxon>Gammaproteobacteria</taxon>
        <taxon>Oceanospirillales</taxon>
        <taxon>Oceanospirillaceae</taxon>
        <taxon>Nitrincola</taxon>
    </lineage>
</organism>
<evidence type="ECO:0000313" key="5">
    <source>
        <dbReference type="EMBL" id="QEW05183.1"/>
    </source>
</evidence>
<dbReference type="InterPro" id="IPR008333">
    <property type="entry name" value="Cbr1-like_FAD-bd_dom"/>
</dbReference>
<evidence type="ECO:0000256" key="3">
    <source>
        <dbReference type="ARBA" id="ARBA00038177"/>
    </source>
</evidence>
<dbReference type="Gene3D" id="2.40.30.10">
    <property type="entry name" value="Translation factors"/>
    <property type="match status" value="1"/>
</dbReference>
<gene>
    <name evidence="5" type="ORF">F5I99_00970</name>
</gene>
<evidence type="ECO:0000256" key="1">
    <source>
        <dbReference type="ARBA" id="ARBA00023002"/>
    </source>
</evidence>
<proteinExistence type="inferred from homology"/>
<dbReference type="KEGG" id="nik:F5I99_00970"/>
<dbReference type="GO" id="GO:0008218">
    <property type="term" value="P:bioluminescence"/>
    <property type="evidence" value="ECO:0007669"/>
    <property type="project" value="UniProtKB-KW"/>
</dbReference>
<sequence length="246" mass="26925">MNRYTAKIISNERLNRDVYRVRIALKASGSEPAIFSAGQYLELFLPDGRSAFFSIASAPEQADELELHIRHMPDSEMNCALVAHLEQASEVELSMAMGQCHLSAAALSTERTLVFVAGSTGFAQIKSMVEHLLANQVTQPIHVFWGGRIADDLYLDDLARQWANDYSNLHYTAVVSEPNASWLGERGLLPDIVAADIQAPAETDIYACGSPGMVYALVDALEAKGISERQIHADVFAYAPRPKATS</sequence>
<dbReference type="RefSeq" id="WP_151053247.1">
    <property type="nucleotide sequence ID" value="NZ_CP044222.1"/>
</dbReference>
<name>A0A5J6L9H6_9GAMM</name>
<comment type="similarity">
    <text evidence="3">Belongs to the Fre/LuxG FAD/NAD(P) flavoprotein oxidoreductase family.</text>
</comment>
<evidence type="ECO:0000259" key="4">
    <source>
        <dbReference type="PROSITE" id="PS51384"/>
    </source>
</evidence>
<dbReference type="EMBL" id="CP044222">
    <property type="protein sequence ID" value="QEW05183.1"/>
    <property type="molecule type" value="Genomic_DNA"/>
</dbReference>
<accession>A0A5J6L9H6</accession>
<dbReference type="Pfam" id="PF00970">
    <property type="entry name" value="FAD_binding_6"/>
    <property type="match status" value="1"/>
</dbReference>
<evidence type="ECO:0000256" key="2">
    <source>
        <dbReference type="ARBA" id="ARBA00023223"/>
    </source>
</evidence>
<keyword evidence="6" id="KW-1185">Reference proteome</keyword>
<dbReference type="SUPFAM" id="SSF52343">
    <property type="entry name" value="Ferredoxin reductase-like, C-terminal NADP-linked domain"/>
    <property type="match status" value="1"/>
</dbReference>
<evidence type="ECO:0000313" key="6">
    <source>
        <dbReference type="Proteomes" id="UP000325606"/>
    </source>
</evidence>
<dbReference type="InterPro" id="IPR017927">
    <property type="entry name" value="FAD-bd_FR_type"/>
</dbReference>
<dbReference type="InterPro" id="IPR001433">
    <property type="entry name" value="OxRdtase_FAD/NAD-bd"/>
</dbReference>
<protein>
    <submittedName>
        <fullName evidence="5">NAD(P)H-flavin reductase</fullName>
    </submittedName>
</protein>
<dbReference type="CDD" id="cd06189">
    <property type="entry name" value="flavin_oxioreductase"/>
    <property type="match status" value="1"/>
</dbReference>
<keyword evidence="1" id="KW-0560">Oxidoreductase</keyword>
<dbReference type="Pfam" id="PF00175">
    <property type="entry name" value="NAD_binding_1"/>
    <property type="match status" value="1"/>
</dbReference>
<dbReference type="InterPro" id="IPR039261">
    <property type="entry name" value="FNR_nucleotide-bd"/>
</dbReference>
<reference evidence="5 6" key="1">
    <citation type="submission" date="2019-09" db="EMBL/GenBank/DDBJ databases">
        <title>Nitrincola iocasae sp. nov., a bacterium isolated from the sediment collected at a cold seep field in South China Sea.</title>
        <authorList>
            <person name="Zhang H."/>
            <person name="Wang H."/>
            <person name="Li C."/>
        </authorList>
    </citation>
    <scope>NUCLEOTIDE SEQUENCE [LARGE SCALE GENOMIC DNA]</scope>
    <source>
        <strain evidence="5 6">KXZD1103</strain>
    </source>
</reference>
<feature type="domain" description="FAD-binding FR-type" evidence="4">
    <location>
        <begin position="1"/>
        <end position="103"/>
    </location>
</feature>
<dbReference type="PANTHER" id="PTHR47354">
    <property type="entry name" value="NADH OXIDOREDUCTASE HCR"/>
    <property type="match status" value="1"/>
</dbReference>
<dbReference type="GO" id="GO:0016491">
    <property type="term" value="F:oxidoreductase activity"/>
    <property type="evidence" value="ECO:0007669"/>
    <property type="project" value="UniProtKB-KW"/>
</dbReference>
<dbReference type="Proteomes" id="UP000325606">
    <property type="component" value="Chromosome"/>
</dbReference>
<dbReference type="PANTHER" id="PTHR47354:SF7">
    <property type="entry name" value="NAD(P)H-FLAVIN REDUCTASE"/>
    <property type="match status" value="1"/>
</dbReference>
<dbReference type="PRINTS" id="PR00410">
    <property type="entry name" value="PHEHYDRXLASE"/>
</dbReference>
<keyword evidence="2" id="KW-0455">Luminescence</keyword>
<dbReference type="Gene3D" id="3.40.50.80">
    <property type="entry name" value="Nucleotide-binding domain of ferredoxin-NADP reductase (FNR) module"/>
    <property type="match status" value="1"/>
</dbReference>
<dbReference type="AlphaFoldDB" id="A0A5J6L9H6"/>
<dbReference type="InterPro" id="IPR017938">
    <property type="entry name" value="Riboflavin_synthase-like_b-brl"/>
</dbReference>
<dbReference type="SUPFAM" id="SSF63380">
    <property type="entry name" value="Riboflavin synthase domain-like"/>
    <property type="match status" value="1"/>
</dbReference>